<evidence type="ECO:0000313" key="3">
    <source>
        <dbReference type="Proteomes" id="UP000807353"/>
    </source>
</evidence>
<reference evidence="2" key="1">
    <citation type="submission" date="2020-11" db="EMBL/GenBank/DDBJ databases">
        <authorList>
            <consortium name="DOE Joint Genome Institute"/>
            <person name="Ahrendt S."/>
            <person name="Riley R."/>
            <person name="Andreopoulos W."/>
            <person name="Labutti K."/>
            <person name="Pangilinan J."/>
            <person name="Ruiz-Duenas F.J."/>
            <person name="Barrasa J.M."/>
            <person name="Sanchez-Garcia M."/>
            <person name="Camarero S."/>
            <person name="Miyauchi S."/>
            <person name="Serrano A."/>
            <person name="Linde D."/>
            <person name="Babiker R."/>
            <person name="Drula E."/>
            <person name="Ayuso-Fernandez I."/>
            <person name="Pacheco R."/>
            <person name="Padilla G."/>
            <person name="Ferreira P."/>
            <person name="Barriuso J."/>
            <person name="Kellner H."/>
            <person name="Castanera R."/>
            <person name="Alfaro M."/>
            <person name="Ramirez L."/>
            <person name="Pisabarro A.G."/>
            <person name="Kuo A."/>
            <person name="Tritt A."/>
            <person name="Lipzen A."/>
            <person name="He G."/>
            <person name="Yan M."/>
            <person name="Ng V."/>
            <person name="Cullen D."/>
            <person name="Martin F."/>
            <person name="Rosso M.-N."/>
            <person name="Henrissat B."/>
            <person name="Hibbett D."/>
            <person name="Martinez A.T."/>
            <person name="Grigoriev I.V."/>
        </authorList>
    </citation>
    <scope>NUCLEOTIDE SEQUENCE</scope>
    <source>
        <strain evidence="2">CBS 247.69</strain>
    </source>
</reference>
<dbReference type="EMBL" id="MU150233">
    <property type="protein sequence ID" value="KAF9468275.1"/>
    <property type="molecule type" value="Genomic_DNA"/>
</dbReference>
<feature type="compositionally biased region" description="Polar residues" evidence="1">
    <location>
        <begin position="444"/>
        <end position="453"/>
    </location>
</feature>
<name>A0A9P5YIL8_9AGAR</name>
<comment type="caution">
    <text evidence="2">The sequence shown here is derived from an EMBL/GenBank/DDBJ whole genome shotgun (WGS) entry which is preliminary data.</text>
</comment>
<evidence type="ECO:0000256" key="1">
    <source>
        <dbReference type="SAM" id="MobiDB-lite"/>
    </source>
</evidence>
<sequence>VPKDISGLITVDAIDSQIKNVLHIGFLQPFKTPVVLSTGSTSDFTAPLFIADGMLYSDYIDLVYNGSGKQIWTPKVGCGAVLMGLVEWKSSIHPPFDYDSRKRARSVSEVVPTRDVLYGKSYFPGGENIFGIEGDGPILPVEINLNPPDASTKQTPSPKRPSKKQRVGTRKRVSRDPIARHILLVLRRDLYIVPLSGPVNVPDIFGGTITVEQYIRNNYASALAFLSIKESSMTAKRREALLGDSVLLITRYNNYMKQTARTQLEGNLNVGGYGLLRSMSDEEKSELAGELLKDNKYLHRNGLDHTADDLLFTHDSLRHLCQKWFTSAKIARAVHPRRISGQTIEQYFNIPVSGFPLLGVVQAGTVIHDGLRSIEAVTGVGVVRALQRSVLYAEINHPSNREAKKVWSGWDRKQDPFFNLSIFLLNALNRLDEIRPTRAPGNNAIPNRGTTAPNRKRDKLPLLNLGRNELPVLEGYDEGDDDDEEYDEDEYDEDEYDEDEYDEDDEGDEDDEEYDEDDEEYDEDDEEYDYNFFDDLDEGLFGLDGDEV</sequence>
<gene>
    <name evidence="2" type="ORF">BDZ94DRAFT_1304555</name>
</gene>
<keyword evidence="3" id="KW-1185">Reference proteome</keyword>
<accession>A0A9P5YIL8</accession>
<protein>
    <submittedName>
        <fullName evidence="2">Uncharacterized protein</fullName>
    </submittedName>
</protein>
<feature type="non-terminal residue" evidence="2">
    <location>
        <position position="1"/>
    </location>
</feature>
<dbReference type="AlphaFoldDB" id="A0A9P5YIL8"/>
<feature type="region of interest" description="Disordered" evidence="1">
    <location>
        <begin position="436"/>
        <end position="529"/>
    </location>
</feature>
<organism evidence="2 3">
    <name type="scientific">Collybia nuda</name>
    <dbReference type="NCBI Taxonomy" id="64659"/>
    <lineage>
        <taxon>Eukaryota</taxon>
        <taxon>Fungi</taxon>
        <taxon>Dikarya</taxon>
        <taxon>Basidiomycota</taxon>
        <taxon>Agaricomycotina</taxon>
        <taxon>Agaricomycetes</taxon>
        <taxon>Agaricomycetidae</taxon>
        <taxon>Agaricales</taxon>
        <taxon>Tricholomatineae</taxon>
        <taxon>Clitocybaceae</taxon>
        <taxon>Collybia</taxon>
    </lineage>
</organism>
<feature type="compositionally biased region" description="Acidic residues" evidence="1">
    <location>
        <begin position="475"/>
        <end position="529"/>
    </location>
</feature>
<proteinExistence type="predicted"/>
<feature type="region of interest" description="Disordered" evidence="1">
    <location>
        <begin position="143"/>
        <end position="173"/>
    </location>
</feature>
<dbReference type="Proteomes" id="UP000807353">
    <property type="component" value="Unassembled WGS sequence"/>
</dbReference>
<feature type="compositionally biased region" description="Basic residues" evidence="1">
    <location>
        <begin position="160"/>
        <end position="173"/>
    </location>
</feature>
<evidence type="ECO:0000313" key="2">
    <source>
        <dbReference type="EMBL" id="KAF9468275.1"/>
    </source>
</evidence>